<dbReference type="SUPFAM" id="SSF55874">
    <property type="entry name" value="ATPase domain of HSP90 chaperone/DNA topoisomerase II/histidine kinase"/>
    <property type="match status" value="1"/>
</dbReference>
<sequence length="359" mass="37256">MQASPPLPLADLERVARMAQRLCGVAGAGIALHEEAGIGLAAWLGVRPDQGRLAGFCASLRDGVALAEDTAAGGFLAGTRLPGPSGMQPAILCLFDPAPRAFGDDERARLADLAALAGQAFAGAAQQRAGSERRQRYLTQASHELRTPLASIIGFSELLLKREFDAAGRKELLEIVHAQAGRMLKVLNGTFDLARLEAGGRAALHIAATPLDSALVQALGIVAPLGQNDRLRLELAPGLAPAAADPARLAQALGIVLDNALRYSAPGSTVLVRTWAAPGPALGIEIHDAGPGMAPEVRGRLFESFYRGPGALDTEGTGLGMAIFKEIMDLHDARIELDTTPGAGTALTILLPALGENHG</sequence>
<organism evidence="8 9">
    <name type="scientific">Massilia suwonensis</name>
    <dbReference type="NCBI Taxonomy" id="648895"/>
    <lineage>
        <taxon>Bacteria</taxon>
        <taxon>Pseudomonadati</taxon>
        <taxon>Pseudomonadota</taxon>
        <taxon>Betaproteobacteria</taxon>
        <taxon>Burkholderiales</taxon>
        <taxon>Oxalobacteraceae</taxon>
        <taxon>Telluria group</taxon>
        <taxon>Massilia</taxon>
    </lineage>
</organism>
<evidence type="ECO:0000259" key="7">
    <source>
        <dbReference type="PROSITE" id="PS50109"/>
    </source>
</evidence>
<evidence type="ECO:0000313" key="9">
    <source>
        <dbReference type="Proteomes" id="UP001596101"/>
    </source>
</evidence>
<dbReference type="InterPro" id="IPR036890">
    <property type="entry name" value="HATPase_C_sf"/>
</dbReference>
<dbReference type="EC" id="2.7.13.3" evidence="2"/>
<evidence type="ECO:0000256" key="5">
    <source>
        <dbReference type="ARBA" id="ARBA00022777"/>
    </source>
</evidence>
<dbReference type="Gene3D" id="3.30.565.10">
    <property type="entry name" value="Histidine kinase-like ATPase, C-terminal domain"/>
    <property type="match status" value="1"/>
</dbReference>
<dbReference type="PANTHER" id="PTHR43711">
    <property type="entry name" value="TWO-COMPONENT HISTIDINE KINASE"/>
    <property type="match status" value="1"/>
</dbReference>
<evidence type="ECO:0000256" key="3">
    <source>
        <dbReference type="ARBA" id="ARBA00022553"/>
    </source>
</evidence>
<evidence type="ECO:0000256" key="1">
    <source>
        <dbReference type="ARBA" id="ARBA00000085"/>
    </source>
</evidence>
<dbReference type="Pfam" id="PF02518">
    <property type="entry name" value="HATPase_c"/>
    <property type="match status" value="1"/>
</dbReference>
<dbReference type="PANTHER" id="PTHR43711:SF1">
    <property type="entry name" value="HISTIDINE KINASE 1"/>
    <property type="match status" value="1"/>
</dbReference>
<dbReference type="PROSITE" id="PS50109">
    <property type="entry name" value="HIS_KIN"/>
    <property type="match status" value="1"/>
</dbReference>
<dbReference type="SUPFAM" id="SSF47384">
    <property type="entry name" value="Homodimeric domain of signal transducing histidine kinase"/>
    <property type="match status" value="1"/>
</dbReference>
<dbReference type="Gene3D" id="1.10.287.130">
    <property type="match status" value="1"/>
</dbReference>
<evidence type="ECO:0000256" key="2">
    <source>
        <dbReference type="ARBA" id="ARBA00012438"/>
    </source>
</evidence>
<reference evidence="9" key="1">
    <citation type="journal article" date="2019" name="Int. J. Syst. Evol. Microbiol.">
        <title>The Global Catalogue of Microorganisms (GCM) 10K type strain sequencing project: providing services to taxonomists for standard genome sequencing and annotation.</title>
        <authorList>
            <consortium name="The Broad Institute Genomics Platform"/>
            <consortium name="The Broad Institute Genome Sequencing Center for Infectious Disease"/>
            <person name="Wu L."/>
            <person name="Ma J."/>
        </authorList>
    </citation>
    <scope>NUCLEOTIDE SEQUENCE [LARGE SCALE GENOMIC DNA]</scope>
    <source>
        <strain evidence="9">CCUG 43111</strain>
    </source>
</reference>
<keyword evidence="9" id="KW-1185">Reference proteome</keyword>
<comment type="caution">
    <text evidence="8">The sequence shown here is derived from an EMBL/GenBank/DDBJ whole genome shotgun (WGS) entry which is preliminary data.</text>
</comment>
<dbReference type="InterPro" id="IPR036097">
    <property type="entry name" value="HisK_dim/P_sf"/>
</dbReference>
<evidence type="ECO:0000256" key="4">
    <source>
        <dbReference type="ARBA" id="ARBA00022679"/>
    </source>
</evidence>
<comment type="catalytic activity">
    <reaction evidence="1">
        <text>ATP + protein L-histidine = ADP + protein N-phospho-L-histidine.</text>
        <dbReference type="EC" id="2.7.13.3"/>
    </reaction>
</comment>
<gene>
    <name evidence="8" type="ORF">ACFPQ5_10195</name>
</gene>
<dbReference type="InterPro" id="IPR005467">
    <property type="entry name" value="His_kinase_dom"/>
</dbReference>
<proteinExistence type="predicted"/>
<dbReference type="GO" id="GO:0016301">
    <property type="term" value="F:kinase activity"/>
    <property type="evidence" value="ECO:0007669"/>
    <property type="project" value="UniProtKB-KW"/>
</dbReference>
<dbReference type="RefSeq" id="WP_379754476.1">
    <property type="nucleotide sequence ID" value="NZ_JBHSMR010000013.1"/>
</dbReference>
<evidence type="ECO:0000313" key="8">
    <source>
        <dbReference type="EMBL" id="MFC5478560.1"/>
    </source>
</evidence>
<dbReference type="InterPro" id="IPR004358">
    <property type="entry name" value="Sig_transdc_His_kin-like_C"/>
</dbReference>
<dbReference type="SMART" id="SM00388">
    <property type="entry name" value="HisKA"/>
    <property type="match status" value="1"/>
</dbReference>
<dbReference type="Proteomes" id="UP001596101">
    <property type="component" value="Unassembled WGS sequence"/>
</dbReference>
<dbReference type="SUPFAM" id="SSF55781">
    <property type="entry name" value="GAF domain-like"/>
    <property type="match status" value="1"/>
</dbReference>
<dbReference type="InterPro" id="IPR003594">
    <property type="entry name" value="HATPase_dom"/>
</dbReference>
<dbReference type="EMBL" id="JBHSMR010000013">
    <property type="protein sequence ID" value="MFC5478560.1"/>
    <property type="molecule type" value="Genomic_DNA"/>
</dbReference>
<keyword evidence="3" id="KW-0597">Phosphoprotein</keyword>
<name>A0ABW0MK18_9BURK</name>
<feature type="domain" description="Histidine kinase" evidence="7">
    <location>
        <begin position="140"/>
        <end position="355"/>
    </location>
</feature>
<dbReference type="SMART" id="SM00387">
    <property type="entry name" value="HATPase_c"/>
    <property type="match status" value="1"/>
</dbReference>
<dbReference type="CDD" id="cd00075">
    <property type="entry name" value="HATPase"/>
    <property type="match status" value="1"/>
</dbReference>
<dbReference type="InterPro" id="IPR050736">
    <property type="entry name" value="Sensor_HK_Regulatory"/>
</dbReference>
<evidence type="ECO:0000256" key="6">
    <source>
        <dbReference type="ARBA" id="ARBA00023012"/>
    </source>
</evidence>
<dbReference type="Pfam" id="PF00512">
    <property type="entry name" value="HisKA"/>
    <property type="match status" value="1"/>
</dbReference>
<protein>
    <recommendedName>
        <fullName evidence="2">histidine kinase</fullName>
        <ecNumber evidence="2">2.7.13.3</ecNumber>
    </recommendedName>
</protein>
<dbReference type="CDD" id="cd00082">
    <property type="entry name" value="HisKA"/>
    <property type="match status" value="1"/>
</dbReference>
<keyword evidence="5 8" id="KW-0418">Kinase</keyword>
<keyword evidence="6" id="KW-0902">Two-component regulatory system</keyword>
<accession>A0ABW0MK18</accession>
<dbReference type="InterPro" id="IPR003661">
    <property type="entry name" value="HisK_dim/P_dom"/>
</dbReference>
<dbReference type="PRINTS" id="PR00344">
    <property type="entry name" value="BCTRLSENSOR"/>
</dbReference>
<keyword evidence="4" id="KW-0808">Transferase</keyword>